<dbReference type="Proteomes" id="UP000520767">
    <property type="component" value="Unassembled WGS sequence"/>
</dbReference>
<keyword evidence="1" id="KW-0808">Transferase</keyword>
<accession>A0A7W7Q5H5</accession>
<dbReference type="PANTHER" id="PTHR34822">
    <property type="entry name" value="GRPB DOMAIN PROTEIN (AFU_ORTHOLOGUE AFUA_1G01530)"/>
    <property type="match status" value="1"/>
</dbReference>
<evidence type="ECO:0000313" key="2">
    <source>
        <dbReference type="Proteomes" id="UP000520767"/>
    </source>
</evidence>
<dbReference type="PANTHER" id="PTHR34822:SF1">
    <property type="entry name" value="GRPB FAMILY PROTEIN"/>
    <property type="match status" value="1"/>
</dbReference>
<dbReference type="Pfam" id="PF04229">
    <property type="entry name" value="GrpB"/>
    <property type="match status" value="1"/>
</dbReference>
<dbReference type="InterPro" id="IPR043519">
    <property type="entry name" value="NT_sf"/>
</dbReference>
<name>A0A7W7Q5H5_9PSEU</name>
<gene>
    <name evidence="1" type="ORF">FHR82_003311</name>
</gene>
<comment type="caution">
    <text evidence="1">The sequence shown here is derived from an EMBL/GenBank/DDBJ whole genome shotgun (WGS) entry which is preliminary data.</text>
</comment>
<dbReference type="EMBL" id="JACHJQ010000003">
    <property type="protein sequence ID" value="MBB4907091.1"/>
    <property type="molecule type" value="Genomic_DNA"/>
</dbReference>
<organism evidence="1 2">
    <name type="scientific">Actinophytocola algeriensis</name>
    <dbReference type="NCBI Taxonomy" id="1768010"/>
    <lineage>
        <taxon>Bacteria</taxon>
        <taxon>Bacillati</taxon>
        <taxon>Actinomycetota</taxon>
        <taxon>Actinomycetes</taxon>
        <taxon>Pseudonocardiales</taxon>
        <taxon>Pseudonocardiaceae</taxon>
    </lineage>
</organism>
<dbReference type="RefSeq" id="WP_184811210.1">
    <property type="nucleotide sequence ID" value="NZ_JACHJQ010000003.1"/>
</dbReference>
<sequence>MMPPWTSEKVVLQPYDPRWIDRARTENDRVEELLEPWLVDGVQHIGSTAVVGLIAKPIIDLIASVRDLSNISLVASGRLTAEGWTYVDPEFDAQPWRRFFIKTDTSGRHRQSHLHIVQAGGSKWVEMISFRDALRHDHVLARRYEDLKVRLAEQHKYDRKAYTMAKTEFVMAALRALPADRQMKSSRA</sequence>
<keyword evidence="2" id="KW-1185">Reference proteome</keyword>
<reference evidence="1 2" key="1">
    <citation type="submission" date="2020-08" db="EMBL/GenBank/DDBJ databases">
        <title>Genomic Encyclopedia of Type Strains, Phase III (KMG-III): the genomes of soil and plant-associated and newly described type strains.</title>
        <authorList>
            <person name="Whitman W."/>
        </authorList>
    </citation>
    <scope>NUCLEOTIDE SEQUENCE [LARGE SCALE GENOMIC DNA]</scope>
    <source>
        <strain evidence="1 2">CECT 8960</strain>
    </source>
</reference>
<dbReference type="Gene3D" id="3.30.460.10">
    <property type="entry name" value="Beta Polymerase, domain 2"/>
    <property type="match status" value="1"/>
</dbReference>
<dbReference type="AlphaFoldDB" id="A0A7W7Q5H5"/>
<evidence type="ECO:0000313" key="1">
    <source>
        <dbReference type="EMBL" id="MBB4907091.1"/>
    </source>
</evidence>
<dbReference type="InterPro" id="IPR007344">
    <property type="entry name" value="GrpB/CoaE"/>
</dbReference>
<proteinExistence type="predicted"/>
<dbReference type="GO" id="GO:0016740">
    <property type="term" value="F:transferase activity"/>
    <property type="evidence" value="ECO:0007669"/>
    <property type="project" value="UniProtKB-KW"/>
</dbReference>
<protein>
    <submittedName>
        <fullName evidence="1">GrpB-like predicted nucleotidyltransferase (UPF0157 family)</fullName>
    </submittedName>
</protein>
<dbReference type="SUPFAM" id="SSF81301">
    <property type="entry name" value="Nucleotidyltransferase"/>
    <property type="match status" value="1"/>
</dbReference>